<evidence type="ECO:0000313" key="1">
    <source>
        <dbReference type="EMBL" id="PHG76318.1"/>
    </source>
</evidence>
<organism evidence="1 2">
    <name type="scientific">Bacillus cereus</name>
    <dbReference type="NCBI Taxonomy" id="1396"/>
    <lineage>
        <taxon>Bacteria</taxon>
        <taxon>Bacillati</taxon>
        <taxon>Bacillota</taxon>
        <taxon>Bacilli</taxon>
        <taxon>Bacillales</taxon>
        <taxon>Bacillaceae</taxon>
        <taxon>Bacillus</taxon>
        <taxon>Bacillus cereus group</taxon>
    </lineage>
</organism>
<dbReference type="AlphaFoldDB" id="A0A9X7E2W4"/>
<proteinExistence type="predicted"/>
<gene>
    <name evidence="1" type="ORF">COI69_26760</name>
</gene>
<accession>A0A9X7E2W4</accession>
<dbReference type="EMBL" id="NUUR01000102">
    <property type="protein sequence ID" value="PHG76318.1"/>
    <property type="molecule type" value="Genomic_DNA"/>
</dbReference>
<sequence>MRIWGVSKWASYGFGMPNPKNVVFDLVGNSYDLYKYISDFFKITYIFVVASLDKLFNKFKYQEEIKYGEN</sequence>
<comment type="caution">
    <text evidence="1">The sequence shown here is derived from an EMBL/GenBank/DDBJ whole genome shotgun (WGS) entry which is preliminary data.</text>
</comment>
<dbReference type="Proteomes" id="UP000225135">
    <property type="component" value="Unassembled WGS sequence"/>
</dbReference>
<protein>
    <submittedName>
        <fullName evidence="1">Uncharacterized protein</fullName>
    </submittedName>
</protein>
<evidence type="ECO:0000313" key="2">
    <source>
        <dbReference type="Proteomes" id="UP000225135"/>
    </source>
</evidence>
<reference evidence="1 2" key="1">
    <citation type="submission" date="2017-09" db="EMBL/GenBank/DDBJ databases">
        <title>Large-scale bioinformatics analysis of Bacillus genomes uncovers conserved roles of natural products in bacterial physiology.</title>
        <authorList>
            <consortium name="Agbiome Team Llc"/>
            <person name="Bleich R.M."/>
            <person name="Grubbs K.J."/>
            <person name="Santa Maria K.C."/>
            <person name="Allen S.E."/>
            <person name="Farag S."/>
            <person name="Shank E.A."/>
            <person name="Bowers A."/>
        </authorList>
    </citation>
    <scope>NUCLEOTIDE SEQUENCE [LARGE SCALE GENOMIC DNA]</scope>
    <source>
        <strain evidence="1 2">AFS029792</strain>
    </source>
</reference>
<name>A0A9X7E2W4_BACCE</name>